<evidence type="ECO:0000313" key="8">
    <source>
        <dbReference type="Proteomes" id="UP000279422"/>
    </source>
</evidence>
<organism evidence="7 8">
    <name type="scientific">Aerophobetes bacterium</name>
    <dbReference type="NCBI Taxonomy" id="2030807"/>
    <lineage>
        <taxon>Bacteria</taxon>
        <taxon>Candidatus Aerophobota</taxon>
    </lineage>
</organism>
<proteinExistence type="predicted"/>
<evidence type="ECO:0000256" key="2">
    <source>
        <dbReference type="ARBA" id="ARBA00022692"/>
    </source>
</evidence>
<dbReference type="InterPro" id="IPR006153">
    <property type="entry name" value="Cation/H_exchanger_TM"/>
</dbReference>
<dbReference type="EMBL" id="QMPZ01000011">
    <property type="protein sequence ID" value="RLE10336.1"/>
    <property type="molecule type" value="Genomic_DNA"/>
</dbReference>
<dbReference type="AlphaFoldDB" id="A0A497E7Z8"/>
<dbReference type="PANTHER" id="PTHR43021:SF2">
    <property type="entry name" value="CATION_H+ EXCHANGER DOMAIN-CONTAINING PROTEIN"/>
    <property type="match status" value="1"/>
</dbReference>
<evidence type="ECO:0000256" key="4">
    <source>
        <dbReference type="ARBA" id="ARBA00023136"/>
    </source>
</evidence>
<feature type="domain" description="Cation/H+ exchanger transmembrane" evidence="6">
    <location>
        <begin position="12"/>
        <end position="375"/>
    </location>
</feature>
<evidence type="ECO:0000256" key="1">
    <source>
        <dbReference type="ARBA" id="ARBA00004141"/>
    </source>
</evidence>
<reference evidence="7 8" key="1">
    <citation type="submission" date="2018-06" db="EMBL/GenBank/DDBJ databases">
        <title>Extensive metabolic versatility and redundancy in microbially diverse, dynamic hydrothermal sediments.</title>
        <authorList>
            <person name="Dombrowski N."/>
            <person name="Teske A."/>
            <person name="Baker B.J."/>
        </authorList>
    </citation>
    <scope>NUCLEOTIDE SEQUENCE [LARGE SCALE GENOMIC DNA]</scope>
    <source>
        <strain evidence="7">B47_G16</strain>
    </source>
</reference>
<feature type="transmembrane region" description="Helical" evidence="5">
    <location>
        <begin position="276"/>
        <end position="294"/>
    </location>
</feature>
<keyword evidence="2 5" id="KW-0812">Transmembrane</keyword>
<dbReference type="Proteomes" id="UP000279422">
    <property type="component" value="Unassembled WGS sequence"/>
</dbReference>
<dbReference type="Pfam" id="PF00999">
    <property type="entry name" value="Na_H_Exchanger"/>
    <property type="match status" value="1"/>
</dbReference>
<gene>
    <name evidence="7" type="ORF">DRJ00_01805</name>
</gene>
<comment type="subcellular location">
    <subcellularLocation>
        <location evidence="1">Membrane</location>
        <topology evidence="1">Multi-pass membrane protein</topology>
    </subcellularLocation>
</comment>
<dbReference type="Gene3D" id="1.20.1530.20">
    <property type="match status" value="1"/>
</dbReference>
<dbReference type="PANTHER" id="PTHR43021">
    <property type="entry name" value="NA(+)/H(+) ANTIPORTER-RELATED"/>
    <property type="match status" value="1"/>
</dbReference>
<evidence type="ECO:0000256" key="3">
    <source>
        <dbReference type="ARBA" id="ARBA00022989"/>
    </source>
</evidence>
<keyword evidence="4 5" id="KW-0472">Membrane</keyword>
<dbReference type="GO" id="GO:0016020">
    <property type="term" value="C:membrane"/>
    <property type="evidence" value="ECO:0007669"/>
    <property type="project" value="UniProtKB-SubCell"/>
</dbReference>
<feature type="transmembrane region" description="Helical" evidence="5">
    <location>
        <begin position="223"/>
        <end position="256"/>
    </location>
</feature>
<dbReference type="GO" id="GO:0015297">
    <property type="term" value="F:antiporter activity"/>
    <property type="evidence" value="ECO:0007669"/>
    <property type="project" value="InterPro"/>
</dbReference>
<evidence type="ECO:0000256" key="5">
    <source>
        <dbReference type="SAM" id="Phobius"/>
    </source>
</evidence>
<feature type="transmembrane region" description="Helical" evidence="5">
    <location>
        <begin position="361"/>
        <end position="385"/>
    </location>
</feature>
<evidence type="ECO:0000313" key="7">
    <source>
        <dbReference type="EMBL" id="RLE10336.1"/>
    </source>
</evidence>
<dbReference type="InterPro" id="IPR038770">
    <property type="entry name" value="Na+/solute_symporter_sf"/>
</dbReference>
<feature type="transmembrane region" description="Helical" evidence="5">
    <location>
        <begin position="6"/>
        <end position="24"/>
    </location>
</feature>
<feature type="transmembrane region" description="Helical" evidence="5">
    <location>
        <begin position="332"/>
        <end position="355"/>
    </location>
</feature>
<accession>A0A497E7Z8</accession>
<feature type="transmembrane region" description="Helical" evidence="5">
    <location>
        <begin position="150"/>
        <end position="173"/>
    </location>
</feature>
<dbReference type="GO" id="GO:1902600">
    <property type="term" value="P:proton transmembrane transport"/>
    <property type="evidence" value="ECO:0007669"/>
    <property type="project" value="InterPro"/>
</dbReference>
<sequence length="391" mass="42104">MISVNGILCVSIILLAGFIFHRLLQKLRFPAVTAYLLLGILIGPYMLDLIPGQILNASGLVSNIALGFIAFTLGENFSLSNIRKLGKSVLWISIGEVTFSWALVTFCLHFFLKQPLYLSLLFGAIAPATAPAATVMVIREYKARGPMTDTILGVVAIDDAWGLILFAICLALSRGLFYHTVNSIPLVVILKALLEVGGAFLLGGAMGWIFSYLSKFLHAQSELLIFTIGFILLGIGLAIHFNLSVLLSLMFLGAVIANRSSISSKLFDTVKGVDSPLYLVFFTLVGASLELFSLKELGILGGVYFLTRPLGEWIGAYVGAVISKAPRLVRNYVGFSLVPQAGVALGMALLCKSIFPEAGTIILNVIIATTVIYELTGPFFTKFALLKAGEI</sequence>
<name>A0A497E7Z8_UNCAE</name>
<feature type="transmembrane region" description="Helical" evidence="5">
    <location>
        <begin position="31"/>
        <end position="47"/>
    </location>
</feature>
<feature type="transmembrane region" description="Helical" evidence="5">
    <location>
        <begin position="89"/>
        <end position="111"/>
    </location>
</feature>
<keyword evidence="3 5" id="KW-1133">Transmembrane helix</keyword>
<feature type="transmembrane region" description="Helical" evidence="5">
    <location>
        <begin position="185"/>
        <end position="211"/>
    </location>
</feature>
<feature type="transmembrane region" description="Helical" evidence="5">
    <location>
        <begin position="117"/>
        <end position="138"/>
    </location>
</feature>
<protein>
    <submittedName>
        <fullName evidence="7">Cation:proton antiporter</fullName>
    </submittedName>
</protein>
<comment type="caution">
    <text evidence="7">The sequence shown here is derived from an EMBL/GenBank/DDBJ whole genome shotgun (WGS) entry which is preliminary data.</text>
</comment>
<evidence type="ECO:0000259" key="6">
    <source>
        <dbReference type="Pfam" id="PF00999"/>
    </source>
</evidence>
<feature type="transmembrane region" description="Helical" evidence="5">
    <location>
        <begin position="53"/>
        <end position="77"/>
    </location>
</feature>